<protein>
    <recommendedName>
        <fullName evidence="5">Flagellar protein FliT</fullName>
    </recommendedName>
</protein>
<proteinExistence type="predicted"/>
<keyword evidence="4" id="KW-1185">Reference proteome</keyword>
<feature type="coiled-coil region" evidence="1">
    <location>
        <begin position="65"/>
        <end position="93"/>
    </location>
</feature>
<evidence type="ECO:0000256" key="1">
    <source>
        <dbReference type="SAM" id="Coils"/>
    </source>
</evidence>
<feature type="region of interest" description="Disordered" evidence="2">
    <location>
        <begin position="106"/>
        <end position="127"/>
    </location>
</feature>
<evidence type="ECO:0008006" key="5">
    <source>
        <dbReference type="Google" id="ProtNLM"/>
    </source>
</evidence>
<reference evidence="3 4" key="1">
    <citation type="submission" date="2018-10" db="EMBL/GenBank/DDBJ databases">
        <title>Genomic Encyclopedia of Type Strains, Phase IV (KMG-IV): sequencing the most valuable type-strain genomes for metagenomic binning, comparative biology and taxonomic classification.</title>
        <authorList>
            <person name="Goeker M."/>
        </authorList>
    </citation>
    <scope>NUCLEOTIDE SEQUENCE [LARGE SCALE GENOMIC DNA]</scope>
    <source>
        <strain evidence="3 4">DSM 22653</strain>
    </source>
</reference>
<dbReference type="RefSeq" id="WP_121444150.1">
    <property type="nucleotide sequence ID" value="NZ_RBIJ01000002.1"/>
</dbReference>
<accession>A0A660KXG0</accession>
<comment type="caution">
    <text evidence="3">The sequence shown here is derived from an EMBL/GenBank/DDBJ whole genome shotgun (WGS) entry which is preliminary data.</text>
</comment>
<name>A0A660KXG0_9BACL</name>
<dbReference type="EMBL" id="RBIJ01000002">
    <property type="protein sequence ID" value="RKQ85480.1"/>
    <property type="molecule type" value="Genomic_DNA"/>
</dbReference>
<evidence type="ECO:0000313" key="3">
    <source>
        <dbReference type="EMBL" id="RKQ85480.1"/>
    </source>
</evidence>
<sequence length="127" mass="14232">MRRPEGSTDPEAILATWRKLTEDVRESLEQDDISRVLAALDARDRWISAYGEALSRALAESPAVSLSLQERLLAEEEALRNALEERRRALFSALEDVRTLMRAEQSYAAESREEGGPFSGGLVDRRG</sequence>
<gene>
    <name evidence="3" type="ORF">C7438_0874</name>
</gene>
<organism evidence="3 4">
    <name type="scientific">Brockia lithotrophica</name>
    <dbReference type="NCBI Taxonomy" id="933949"/>
    <lineage>
        <taxon>Bacteria</taxon>
        <taxon>Bacillati</taxon>
        <taxon>Bacillota</taxon>
        <taxon>Bacilli</taxon>
        <taxon>Bacillales</taxon>
        <taxon>Bacillales Family X. Incertae Sedis</taxon>
        <taxon>Brockia</taxon>
    </lineage>
</organism>
<evidence type="ECO:0000256" key="2">
    <source>
        <dbReference type="SAM" id="MobiDB-lite"/>
    </source>
</evidence>
<dbReference type="AlphaFoldDB" id="A0A660KXG0"/>
<dbReference type="Proteomes" id="UP000267019">
    <property type="component" value="Unassembled WGS sequence"/>
</dbReference>
<keyword evidence="1" id="KW-0175">Coiled coil</keyword>
<evidence type="ECO:0000313" key="4">
    <source>
        <dbReference type="Proteomes" id="UP000267019"/>
    </source>
</evidence>